<dbReference type="PANTHER" id="PTHR35936:SF17">
    <property type="entry name" value="ARGININE-BINDING EXTRACELLULAR PROTEIN ARTP"/>
    <property type="match status" value="1"/>
</dbReference>
<evidence type="ECO:0000259" key="4">
    <source>
        <dbReference type="SMART" id="SM00062"/>
    </source>
</evidence>
<proteinExistence type="predicted"/>
<feature type="compositionally biased region" description="Low complexity" evidence="2">
    <location>
        <begin position="339"/>
        <end position="351"/>
    </location>
</feature>
<evidence type="ECO:0000313" key="6">
    <source>
        <dbReference type="Proteomes" id="UP000318336"/>
    </source>
</evidence>
<feature type="domain" description="Solute-binding protein family 3/N-terminal" evidence="4">
    <location>
        <begin position="55"/>
        <end position="281"/>
    </location>
</feature>
<accession>A0A542XFB5</accession>
<dbReference type="Pfam" id="PF00497">
    <property type="entry name" value="SBP_bac_3"/>
    <property type="match status" value="1"/>
</dbReference>
<evidence type="ECO:0000256" key="2">
    <source>
        <dbReference type="SAM" id="MobiDB-lite"/>
    </source>
</evidence>
<organism evidence="5 6">
    <name type="scientific">Barrientosiimonas humi</name>
    <dbReference type="NCBI Taxonomy" id="999931"/>
    <lineage>
        <taxon>Bacteria</taxon>
        <taxon>Bacillati</taxon>
        <taxon>Actinomycetota</taxon>
        <taxon>Actinomycetes</taxon>
        <taxon>Micrococcales</taxon>
        <taxon>Dermacoccaceae</taxon>
        <taxon>Barrientosiimonas</taxon>
    </lineage>
</organism>
<dbReference type="PANTHER" id="PTHR35936">
    <property type="entry name" value="MEMBRANE-BOUND LYTIC MUREIN TRANSGLYCOSYLASE F"/>
    <property type="match status" value="1"/>
</dbReference>
<name>A0A542XFB5_9MICO</name>
<evidence type="ECO:0000256" key="1">
    <source>
        <dbReference type="ARBA" id="ARBA00022729"/>
    </source>
</evidence>
<feature type="region of interest" description="Disordered" evidence="2">
    <location>
        <begin position="283"/>
        <end position="351"/>
    </location>
</feature>
<feature type="signal peptide" evidence="3">
    <location>
        <begin position="1"/>
        <end position="21"/>
    </location>
</feature>
<dbReference type="Proteomes" id="UP000318336">
    <property type="component" value="Unassembled WGS sequence"/>
</dbReference>
<dbReference type="RefSeq" id="WP_142006824.1">
    <property type="nucleotide sequence ID" value="NZ_CAJTBP010000001.1"/>
</dbReference>
<sequence>MTTAGRAARTLAAGSVALLLAACTTTSSSTGTSSSSTRTAAVCGGQQLKTINPGTLTVATFDPAYAPWFVGNEPGNGQGFESALAFRIGQQLGFDPRDVRWKRVPFGQIVGSGEKPFDLALAEVSITPQRTQVVDMSVSYAEVRHALLTYEGSPIDGGTTEAELRSARLGASEQTTSLAAIQQVLKPTTPAVAYPSIAKAGEALGAKQIDGVVADLPTATFLANTVLDNGVLVGRLDRPPERIGAVLPKGSSLTSCVNQAIGKLQDNGTLGRLHTQWLPQRDAVPVVPPPAQPSMPVPGSTETESMTPAPAPTDSVPADSPSGSAPSDSPSGPAPTDAPPAGSATAESESS</sequence>
<dbReference type="CDD" id="cd13530">
    <property type="entry name" value="PBP2_peptides_like"/>
    <property type="match status" value="1"/>
</dbReference>
<dbReference type="AlphaFoldDB" id="A0A542XFB5"/>
<feature type="compositionally biased region" description="Low complexity" evidence="2">
    <location>
        <begin position="317"/>
        <end position="331"/>
    </location>
</feature>
<feature type="chain" id="PRO_5039566892" evidence="3">
    <location>
        <begin position="22"/>
        <end position="351"/>
    </location>
</feature>
<dbReference type="Gene3D" id="3.40.190.10">
    <property type="entry name" value="Periplasmic binding protein-like II"/>
    <property type="match status" value="2"/>
</dbReference>
<comment type="caution">
    <text evidence="5">The sequence shown here is derived from an EMBL/GenBank/DDBJ whole genome shotgun (WGS) entry which is preliminary data.</text>
</comment>
<dbReference type="InterPro" id="IPR001638">
    <property type="entry name" value="Solute-binding_3/MltF_N"/>
</dbReference>
<evidence type="ECO:0000256" key="3">
    <source>
        <dbReference type="SAM" id="SignalP"/>
    </source>
</evidence>
<evidence type="ECO:0000313" key="5">
    <source>
        <dbReference type="EMBL" id="TQL34510.1"/>
    </source>
</evidence>
<gene>
    <name evidence="5" type="ORF">FB554_2686</name>
</gene>
<dbReference type="SMART" id="SM00062">
    <property type="entry name" value="PBPb"/>
    <property type="match status" value="1"/>
</dbReference>
<dbReference type="SUPFAM" id="SSF53850">
    <property type="entry name" value="Periplasmic binding protein-like II"/>
    <property type="match status" value="1"/>
</dbReference>
<reference evidence="5 6" key="1">
    <citation type="submission" date="2019-06" db="EMBL/GenBank/DDBJ databases">
        <title>Sequencing the genomes of 1000 actinobacteria strains.</title>
        <authorList>
            <person name="Klenk H.-P."/>
        </authorList>
    </citation>
    <scope>NUCLEOTIDE SEQUENCE [LARGE SCALE GENOMIC DNA]</scope>
    <source>
        <strain evidence="5 6">DSM 24617</strain>
    </source>
</reference>
<dbReference type="EMBL" id="VFOK01000001">
    <property type="protein sequence ID" value="TQL34510.1"/>
    <property type="molecule type" value="Genomic_DNA"/>
</dbReference>
<dbReference type="OrthoDB" id="8454826at2"/>
<feature type="compositionally biased region" description="Pro residues" evidence="2">
    <location>
        <begin position="286"/>
        <end position="296"/>
    </location>
</feature>
<protein>
    <submittedName>
        <fullName evidence="5">Polar amino acid transport system substrate-binding protein</fullName>
    </submittedName>
</protein>
<keyword evidence="1 3" id="KW-0732">Signal</keyword>
<dbReference type="PROSITE" id="PS51257">
    <property type="entry name" value="PROKAR_LIPOPROTEIN"/>
    <property type="match status" value="1"/>
</dbReference>
<keyword evidence="6" id="KW-1185">Reference proteome</keyword>